<reference evidence="4 5" key="1">
    <citation type="submission" date="2019-05" db="EMBL/GenBank/DDBJ databases">
        <title>Complete genome sequencing of Anaerostipes rhamnosivorans.</title>
        <authorList>
            <person name="Bui T.P.N."/>
            <person name="de Vos W.M."/>
        </authorList>
    </citation>
    <scope>NUCLEOTIDE SEQUENCE [LARGE SCALE GENOMIC DNA]</scope>
    <source>
        <strain evidence="4 5">1y2</strain>
    </source>
</reference>
<evidence type="ECO:0000256" key="2">
    <source>
        <dbReference type="ARBA" id="ARBA00023004"/>
    </source>
</evidence>
<sequence length="153" mass="17301">MAVRKIRMDGDPILKKKCKVVPQVDDTARRQLDDLMDTLHSVDNGAALAANQAGILRRMIVIDYEGYYLKLVNPVITEKSGSQRCVEGCLSFPNRFGKTFRPAKVTVEALDENGQDVVYTVEGEMAKCFCHEIDHLDGKVFIDEIYEFLELDE</sequence>
<comment type="function">
    <text evidence="3">Removes the formyl group from the N-terminal Met of newly synthesized proteins. Requires at least a dipeptide for an efficient rate of reaction. N-terminal L-methionine is a prerequisite for activity but the enzyme has broad specificity at other positions.</text>
</comment>
<evidence type="ECO:0000256" key="1">
    <source>
        <dbReference type="ARBA" id="ARBA00010759"/>
    </source>
</evidence>
<comment type="similarity">
    <text evidence="1 3">Belongs to the polypeptide deformylase family.</text>
</comment>
<dbReference type="GO" id="GO:0046872">
    <property type="term" value="F:metal ion binding"/>
    <property type="evidence" value="ECO:0007669"/>
    <property type="project" value="UniProtKB-KW"/>
</dbReference>
<dbReference type="PRINTS" id="PR01576">
    <property type="entry name" value="PDEFORMYLASE"/>
</dbReference>
<dbReference type="CDD" id="cd00487">
    <property type="entry name" value="Pep_deformylase"/>
    <property type="match status" value="1"/>
</dbReference>
<dbReference type="RefSeq" id="WP_137327344.1">
    <property type="nucleotide sequence ID" value="NZ_CP040058.1"/>
</dbReference>
<dbReference type="Proteomes" id="UP000298653">
    <property type="component" value="Chromosome"/>
</dbReference>
<protein>
    <recommendedName>
        <fullName evidence="3">Peptide deformylase</fullName>
        <shortName evidence="3">PDF</shortName>
        <ecNumber evidence="3">3.5.1.88</ecNumber>
    </recommendedName>
    <alternativeName>
        <fullName evidence="3">Polypeptide deformylase</fullName>
    </alternativeName>
</protein>
<dbReference type="NCBIfam" id="TIGR00079">
    <property type="entry name" value="pept_deformyl"/>
    <property type="match status" value="1"/>
</dbReference>
<dbReference type="InterPro" id="IPR036821">
    <property type="entry name" value="Peptide_deformylase_sf"/>
</dbReference>
<evidence type="ECO:0000313" key="5">
    <source>
        <dbReference type="Proteomes" id="UP000298653"/>
    </source>
</evidence>
<comment type="catalytic activity">
    <reaction evidence="3">
        <text>N-terminal N-formyl-L-methionyl-[peptide] + H2O = N-terminal L-methionyl-[peptide] + formate</text>
        <dbReference type="Rhea" id="RHEA:24420"/>
        <dbReference type="Rhea" id="RHEA-COMP:10639"/>
        <dbReference type="Rhea" id="RHEA-COMP:10640"/>
        <dbReference type="ChEBI" id="CHEBI:15377"/>
        <dbReference type="ChEBI" id="CHEBI:15740"/>
        <dbReference type="ChEBI" id="CHEBI:49298"/>
        <dbReference type="ChEBI" id="CHEBI:64731"/>
        <dbReference type="EC" id="3.5.1.88"/>
    </reaction>
</comment>
<evidence type="ECO:0000256" key="3">
    <source>
        <dbReference type="HAMAP-Rule" id="MF_00163"/>
    </source>
</evidence>
<dbReference type="EC" id="3.5.1.88" evidence="3"/>
<keyword evidence="3 4" id="KW-0378">Hydrolase</keyword>
<comment type="cofactor">
    <cofactor evidence="3">
        <name>Fe(2+)</name>
        <dbReference type="ChEBI" id="CHEBI:29033"/>
    </cofactor>
    <text evidence="3">Binds 1 Fe(2+) ion.</text>
</comment>
<feature type="binding site" evidence="3">
    <location>
        <position position="135"/>
    </location>
    <ligand>
        <name>Fe cation</name>
        <dbReference type="ChEBI" id="CHEBI:24875"/>
    </ligand>
</feature>
<organism evidence="4 5">
    <name type="scientific">Anaerostipes rhamnosivorans</name>
    <dbReference type="NCBI Taxonomy" id="1229621"/>
    <lineage>
        <taxon>Bacteria</taxon>
        <taxon>Bacillati</taxon>
        <taxon>Bacillota</taxon>
        <taxon>Clostridia</taxon>
        <taxon>Lachnospirales</taxon>
        <taxon>Lachnospiraceae</taxon>
        <taxon>Anaerostipes</taxon>
    </lineage>
</organism>
<proteinExistence type="inferred from homology"/>
<dbReference type="InterPro" id="IPR023635">
    <property type="entry name" value="Peptide_deformylase"/>
</dbReference>
<keyword evidence="3" id="KW-0479">Metal-binding</keyword>
<keyword evidence="5" id="KW-1185">Reference proteome</keyword>
<dbReference type="GO" id="GO:0006412">
    <property type="term" value="P:translation"/>
    <property type="evidence" value="ECO:0007669"/>
    <property type="project" value="UniProtKB-UniRule"/>
</dbReference>
<dbReference type="Pfam" id="PF01327">
    <property type="entry name" value="Pep_deformylase"/>
    <property type="match status" value="1"/>
</dbReference>
<dbReference type="PIRSF" id="PIRSF004749">
    <property type="entry name" value="Pep_def"/>
    <property type="match status" value="1"/>
</dbReference>
<keyword evidence="3" id="KW-0648">Protein biosynthesis</keyword>
<dbReference type="EMBL" id="CP040058">
    <property type="protein sequence ID" value="QCP33704.1"/>
    <property type="molecule type" value="Genomic_DNA"/>
</dbReference>
<dbReference type="PANTHER" id="PTHR10458:SF22">
    <property type="entry name" value="PEPTIDE DEFORMYLASE"/>
    <property type="match status" value="1"/>
</dbReference>
<feature type="active site" evidence="3">
    <location>
        <position position="132"/>
    </location>
</feature>
<dbReference type="GO" id="GO:0042586">
    <property type="term" value="F:peptide deformylase activity"/>
    <property type="evidence" value="ECO:0007669"/>
    <property type="project" value="UniProtKB-UniRule"/>
</dbReference>
<dbReference type="HAMAP" id="MF_00163">
    <property type="entry name" value="Pep_deformylase"/>
    <property type="match status" value="1"/>
</dbReference>
<accession>A0A4P8IDD0</accession>
<evidence type="ECO:0000313" key="4">
    <source>
        <dbReference type="EMBL" id="QCP33704.1"/>
    </source>
</evidence>
<feature type="binding site" evidence="3">
    <location>
        <position position="131"/>
    </location>
    <ligand>
        <name>Fe cation</name>
        <dbReference type="ChEBI" id="CHEBI:24875"/>
    </ligand>
</feature>
<dbReference type="KEGG" id="arf:AR1Y2_0250"/>
<dbReference type="AlphaFoldDB" id="A0A4P8IDD0"/>
<dbReference type="PANTHER" id="PTHR10458">
    <property type="entry name" value="PEPTIDE DEFORMYLASE"/>
    <property type="match status" value="1"/>
</dbReference>
<name>A0A4P8IDD0_9FIRM</name>
<feature type="binding site" evidence="3">
    <location>
        <position position="89"/>
    </location>
    <ligand>
        <name>Fe cation</name>
        <dbReference type="ChEBI" id="CHEBI:24875"/>
    </ligand>
</feature>
<dbReference type="Gene3D" id="3.90.45.10">
    <property type="entry name" value="Peptide deformylase"/>
    <property type="match status" value="1"/>
</dbReference>
<dbReference type="SUPFAM" id="SSF56420">
    <property type="entry name" value="Peptide deformylase"/>
    <property type="match status" value="1"/>
</dbReference>
<gene>
    <name evidence="3" type="primary">def</name>
    <name evidence="4" type="ORF">AR1Y2_0250</name>
</gene>
<keyword evidence="2 3" id="KW-0408">Iron</keyword>
<dbReference type="OrthoDB" id="9784988at2"/>